<dbReference type="RefSeq" id="WP_060738227.1">
    <property type="nucleotide sequence ID" value="NZ_CP012831.1"/>
</dbReference>
<proteinExistence type="predicted"/>
<evidence type="ECO:0000313" key="1">
    <source>
        <dbReference type="EMBL" id="ALI05452.1"/>
    </source>
</evidence>
<dbReference type="AlphaFoldDB" id="A0A0N7H1B2"/>
<evidence type="ECO:0000313" key="2">
    <source>
        <dbReference type="Proteomes" id="UP000059425"/>
    </source>
</evidence>
<organism evidence="1 2">
    <name type="scientific">Pseudomonas fluorescens</name>
    <dbReference type="NCBI Taxonomy" id="294"/>
    <lineage>
        <taxon>Bacteria</taxon>
        <taxon>Pseudomonadati</taxon>
        <taxon>Pseudomonadota</taxon>
        <taxon>Gammaproteobacteria</taxon>
        <taxon>Pseudomonadales</taxon>
        <taxon>Pseudomonadaceae</taxon>
        <taxon>Pseudomonas</taxon>
    </lineage>
</organism>
<dbReference type="InterPro" id="IPR017853">
    <property type="entry name" value="GH"/>
</dbReference>
<gene>
    <name evidence="1" type="ORF">AO356_01200</name>
</gene>
<dbReference type="EMBL" id="CP012831">
    <property type="protein sequence ID" value="ALI05452.1"/>
    <property type="molecule type" value="Genomic_DNA"/>
</dbReference>
<dbReference type="SUPFAM" id="SSF51445">
    <property type="entry name" value="(Trans)glycosidases"/>
    <property type="match status" value="1"/>
</dbReference>
<name>A0A0N7H1B2_PSEFL</name>
<dbReference type="OrthoDB" id="6962799at2"/>
<reference evidence="1 2" key="2">
    <citation type="journal article" date="2018" name="Nature">
        <title>Mutant phenotypes for thousands of bacterial genes of unknown function.</title>
        <authorList>
            <person name="Price M.N."/>
            <person name="Wetmore K.M."/>
            <person name="Waters R.J."/>
            <person name="Callaghan M."/>
            <person name="Ray J."/>
            <person name="Liu H."/>
            <person name="Kuehl J.V."/>
            <person name="Melnyk R.A."/>
            <person name="Lamson J.S."/>
            <person name="Suh Y."/>
            <person name="Carlson H.K."/>
            <person name="Esquivel Z."/>
            <person name="Sadeeshkumar H."/>
            <person name="Chakraborty R."/>
            <person name="Zane G.M."/>
            <person name="Rubin B.E."/>
            <person name="Wall J.D."/>
            <person name="Visel A."/>
            <person name="Bristow J."/>
            <person name="Blow M.J."/>
            <person name="Arkin A.P."/>
            <person name="Deutschbauer A.M."/>
        </authorList>
    </citation>
    <scope>NUCLEOTIDE SEQUENCE [LARGE SCALE GENOMIC DNA]</scope>
    <source>
        <strain evidence="1 2">FW300-N2C3</strain>
    </source>
</reference>
<reference evidence="2" key="1">
    <citation type="submission" date="2015-09" db="EMBL/GenBank/DDBJ databases">
        <title>Whole genome sequence of Pseudomonas fluorescens FW300-N2C3.</title>
        <authorList>
            <person name="Ray J."/>
            <person name="Melnyk R."/>
            <person name="Deutschbauer A."/>
        </authorList>
    </citation>
    <scope>NUCLEOTIDE SEQUENCE [LARGE SCALE GENOMIC DNA]</scope>
    <source>
        <strain evidence="2">FW300-N2C3</strain>
    </source>
</reference>
<dbReference type="Gene3D" id="3.20.20.80">
    <property type="entry name" value="Glycosidases"/>
    <property type="match status" value="1"/>
</dbReference>
<protein>
    <submittedName>
        <fullName evidence="1">Uncharacterized protein</fullName>
    </submittedName>
</protein>
<accession>A0A0N7H1B2</accession>
<sequence length="649" mass="72149">MAAGVCLWSLALLAHGAAMQWTGIRDGSLYLQTDRPDQVTVRWVPAWQANANTEHLYLLDGQGRLVGERLIKAAEERGEQQWPLLPGAASYRLEIPGYSFRRYTVEHDAHTRALFAPAKVHFNAETHDGDELYFKVAPGEQAVLAGKFHGGVRSLRARRVADGKQVQLNLKPYPAYGQFDQVALPVANVEQTWRLQLQGNGKAAFWLDGTANLFAQDPGHLQPLRQDPGQARLKLYGDVLGTTPKLGVYLPYVMPPPSAYPVIEALKPQAASYYSLVDITADRPDHENQFRRLYQDRFGIIRDITLLAGSARKADLRADRVSNNGLQAWLMATRALGGKGIHYLSFADEPNLNYPDFASYQQVFESMANQVRAIPANARAGVRIAIPASSRFTNGPLAENAAERRGIDWARRLLAKYGDQIDALAWHEWMIRDLLATRVYRNSVRRAAGLVGLDSKGRPNKALLLDQTNMSSGSSLSPYDQETHYAALWWTSVVINASADGWLDMLNWFMLADEPEYPKGMVRVLDSQRFELKPVGLAQQFIQQHWLNQVLRLDNDAFEVDVLAMATDTRRSLLGVNKSTRPQQVSLDGASCPQAQAELVYFGPDSQSRSAPFNCEAGQIGFLLPGETVFALGWTALSFPPPATRQEAP</sequence>
<dbReference type="Proteomes" id="UP000059425">
    <property type="component" value="Chromosome"/>
</dbReference>